<proteinExistence type="inferred from homology"/>
<dbReference type="Pfam" id="PF02659">
    <property type="entry name" value="Mntp"/>
    <property type="match status" value="1"/>
</dbReference>
<dbReference type="Proteomes" id="UP000036932">
    <property type="component" value="Unassembled WGS sequence"/>
</dbReference>
<evidence type="ECO:0000256" key="7">
    <source>
        <dbReference type="ARBA" id="ARBA00023211"/>
    </source>
</evidence>
<comment type="caution">
    <text evidence="9">The sequence shown here is derived from an EMBL/GenBank/DDBJ whole genome shotgun (WGS) entry which is preliminary data.</text>
</comment>
<dbReference type="AlphaFoldDB" id="A0A0M1N386"/>
<feature type="transmembrane region" description="Helical" evidence="8">
    <location>
        <begin position="42"/>
        <end position="63"/>
    </location>
</feature>
<dbReference type="PATRIC" id="fig|1705565.3.peg.1588"/>
<dbReference type="PANTHER" id="PTHR35529">
    <property type="entry name" value="MANGANESE EFFLUX PUMP MNTP-RELATED"/>
    <property type="match status" value="1"/>
</dbReference>
<dbReference type="InterPro" id="IPR022929">
    <property type="entry name" value="Put_MntP"/>
</dbReference>
<reference evidence="10" key="1">
    <citation type="submission" date="2015-08" db="EMBL/GenBank/DDBJ databases">
        <title>Genome sequencing project for genomic taxonomy and phylogenomics of Bacillus-like bacteria.</title>
        <authorList>
            <person name="Liu B."/>
            <person name="Wang J."/>
            <person name="Zhu Y."/>
            <person name="Liu G."/>
            <person name="Chen Q."/>
            <person name="Chen Z."/>
            <person name="Lan J."/>
            <person name="Che J."/>
            <person name="Ge C."/>
            <person name="Shi H."/>
            <person name="Pan Z."/>
            <person name="Liu X."/>
        </authorList>
    </citation>
    <scope>NUCLEOTIDE SEQUENCE [LARGE SCALE GENOMIC DNA]</scope>
    <source>
        <strain evidence="10">FJAT-22460</strain>
    </source>
</reference>
<accession>A0A0M1N386</accession>
<comment type="function">
    <text evidence="8">Probably functions as a manganese efflux pump.</text>
</comment>
<feature type="transmembrane region" description="Helical" evidence="8">
    <location>
        <begin position="171"/>
        <end position="188"/>
    </location>
</feature>
<evidence type="ECO:0000256" key="8">
    <source>
        <dbReference type="HAMAP-Rule" id="MF_01521"/>
    </source>
</evidence>
<keyword evidence="1 8" id="KW-0813">Transport</keyword>
<gene>
    <name evidence="8" type="primary">mntP</name>
    <name evidence="9" type="ORF">AM231_26845</name>
</gene>
<feature type="transmembrane region" description="Helical" evidence="8">
    <location>
        <begin position="139"/>
        <end position="159"/>
    </location>
</feature>
<evidence type="ECO:0000256" key="2">
    <source>
        <dbReference type="ARBA" id="ARBA00022475"/>
    </source>
</evidence>
<keyword evidence="4 8" id="KW-1133">Transmembrane helix</keyword>
<evidence type="ECO:0000313" key="10">
    <source>
        <dbReference type="Proteomes" id="UP000036932"/>
    </source>
</evidence>
<evidence type="ECO:0000256" key="1">
    <source>
        <dbReference type="ARBA" id="ARBA00022448"/>
    </source>
</evidence>
<evidence type="ECO:0000256" key="3">
    <source>
        <dbReference type="ARBA" id="ARBA00022692"/>
    </source>
</evidence>
<feature type="transmembrane region" description="Helical" evidence="8">
    <location>
        <begin position="110"/>
        <end position="133"/>
    </location>
</feature>
<comment type="subcellular location">
    <subcellularLocation>
        <location evidence="8">Cell membrane</location>
        <topology evidence="8">Multi-pass membrane protein</topology>
    </subcellularLocation>
</comment>
<organism evidence="9 10">
    <name type="scientific">Paenibacillus solani</name>
    <dbReference type="NCBI Taxonomy" id="1705565"/>
    <lineage>
        <taxon>Bacteria</taxon>
        <taxon>Bacillati</taxon>
        <taxon>Bacillota</taxon>
        <taxon>Bacilli</taxon>
        <taxon>Bacillales</taxon>
        <taxon>Paenibacillaceae</taxon>
        <taxon>Paenibacillus</taxon>
    </lineage>
</organism>
<feature type="transmembrane region" description="Helical" evidence="8">
    <location>
        <begin position="69"/>
        <end position="89"/>
    </location>
</feature>
<keyword evidence="2 8" id="KW-1003">Cell membrane</keyword>
<keyword evidence="10" id="KW-1185">Reference proteome</keyword>
<feature type="transmembrane region" description="Helical" evidence="8">
    <location>
        <begin position="12"/>
        <end position="35"/>
    </location>
</feature>
<evidence type="ECO:0000256" key="5">
    <source>
        <dbReference type="ARBA" id="ARBA00023065"/>
    </source>
</evidence>
<evidence type="ECO:0000256" key="4">
    <source>
        <dbReference type="ARBA" id="ARBA00022989"/>
    </source>
</evidence>
<keyword evidence="5 8" id="KW-0406">Ion transport</keyword>
<name>A0A0M1N386_9BACL</name>
<comment type="similarity">
    <text evidence="8">Belongs to the MntP (TC 9.B.29) family.</text>
</comment>
<dbReference type="PANTHER" id="PTHR35529:SF1">
    <property type="entry name" value="MANGANESE EFFLUX PUMP MNTP-RELATED"/>
    <property type="match status" value="1"/>
</dbReference>
<dbReference type="InterPro" id="IPR003810">
    <property type="entry name" value="Mntp/YtaF"/>
</dbReference>
<protein>
    <recommendedName>
        <fullName evidence="8">Putative manganese efflux pump MntP</fullName>
    </recommendedName>
</protein>
<keyword evidence="6 8" id="KW-0472">Membrane</keyword>
<keyword evidence="7 8" id="KW-0464">Manganese</keyword>
<dbReference type="EMBL" id="LIUT01000008">
    <property type="protein sequence ID" value="KOR76480.1"/>
    <property type="molecule type" value="Genomic_DNA"/>
</dbReference>
<dbReference type="GO" id="GO:0005886">
    <property type="term" value="C:plasma membrane"/>
    <property type="evidence" value="ECO:0007669"/>
    <property type="project" value="UniProtKB-SubCell"/>
</dbReference>
<evidence type="ECO:0000313" key="9">
    <source>
        <dbReference type="EMBL" id="KOR76480.1"/>
    </source>
</evidence>
<evidence type="ECO:0000256" key="6">
    <source>
        <dbReference type="ARBA" id="ARBA00023136"/>
    </source>
</evidence>
<keyword evidence="3 8" id="KW-0812">Transmembrane</keyword>
<sequence>MGMLEASFQSGQLAAILLMAVALGLDAFSLGIGVGMRSGMRLAHMAGISFMIALFHMLMPLLGLFAGRYVGMLLGHVTGFAAGGLLLLLGGHMMYNAWKGGEGLPIHPTAFWGMLLFSLSVSIDSFSVGLSLGMFVNDVLLIVISFGVVGGLLAILGLLLGRQVSNKLGEYGEMLGGLILVVFGIMFIF</sequence>
<dbReference type="HAMAP" id="MF_01521">
    <property type="entry name" value="MntP_pump"/>
    <property type="match status" value="1"/>
</dbReference>
<dbReference type="GO" id="GO:0005384">
    <property type="term" value="F:manganese ion transmembrane transporter activity"/>
    <property type="evidence" value="ECO:0007669"/>
    <property type="project" value="UniProtKB-UniRule"/>
</dbReference>